<comment type="caution">
    <text evidence="2">The sequence shown here is derived from an EMBL/GenBank/DDBJ whole genome shotgun (WGS) entry which is preliminary data.</text>
</comment>
<reference evidence="2" key="2">
    <citation type="submission" date="2022-01" db="EMBL/GenBank/DDBJ databases">
        <authorList>
            <person name="Yamashiro T."/>
            <person name="Shiraishi A."/>
            <person name="Satake H."/>
            <person name="Nakayama K."/>
        </authorList>
    </citation>
    <scope>NUCLEOTIDE SEQUENCE</scope>
</reference>
<dbReference type="PANTHER" id="PTHR33240:SF15">
    <property type="entry name" value="GAG-PRO-LIKE PROTEIN"/>
    <property type="match status" value="1"/>
</dbReference>
<keyword evidence="2" id="KW-0695">RNA-directed DNA polymerase</keyword>
<feature type="region of interest" description="Disordered" evidence="1">
    <location>
        <begin position="1"/>
        <end position="39"/>
    </location>
</feature>
<evidence type="ECO:0000256" key="1">
    <source>
        <dbReference type="SAM" id="MobiDB-lite"/>
    </source>
</evidence>
<accession>A0ABQ5I2J7</accession>
<keyword evidence="2" id="KW-0548">Nucleotidyltransferase</keyword>
<keyword evidence="3" id="KW-1185">Reference proteome</keyword>
<organism evidence="2 3">
    <name type="scientific">Tanacetum coccineum</name>
    <dbReference type="NCBI Taxonomy" id="301880"/>
    <lineage>
        <taxon>Eukaryota</taxon>
        <taxon>Viridiplantae</taxon>
        <taxon>Streptophyta</taxon>
        <taxon>Embryophyta</taxon>
        <taxon>Tracheophyta</taxon>
        <taxon>Spermatophyta</taxon>
        <taxon>Magnoliopsida</taxon>
        <taxon>eudicotyledons</taxon>
        <taxon>Gunneridae</taxon>
        <taxon>Pentapetalae</taxon>
        <taxon>asterids</taxon>
        <taxon>campanulids</taxon>
        <taxon>Asterales</taxon>
        <taxon>Asteraceae</taxon>
        <taxon>Asteroideae</taxon>
        <taxon>Anthemideae</taxon>
        <taxon>Anthemidinae</taxon>
        <taxon>Tanacetum</taxon>
    </lineage>
</organism>
<protein>
    <submittedName>
        <fullName evidence="2">Reverse transcriptase domain-containing protein</fullName>
    </submittedName>
</protein>
<proteinExistence type="predicted"/>
<reference evidence="2" key="1">
    <citation type="journal article" date="2022" name="Int. J. Mol. Sci.">
        <title>Draft Genome of Tanacetum Coccineum: Genomic Comparison of Closely Related Tanacetum-Family Plants.</title>
        <authorList>
            <person name="Yamashiro T."/>
            <person name="Shiraishi A."/>
            <person name="Nakayama K."/>
            <person name="Satake H."/>
        </authorList>
    </citation>
    <scope>NUCLEOTIDE SEQUENCE</scope>
</reference>
<evidence type="ECO:0000313" key="2">
    <source>
        <dbReference type="EMBL" id="GJT94273.1"/>
    </source>
</evidence>
<dbReference type="EMBL" id="BQNB010020280">
    <property type="protein sequence ID" value="GJT94273.1"/>
    <property type="molecule type" value="Genomic_DNA"/>
</dbReference>
<name>A0ABQ5I2J7_9ASTR</name>
<dbReference type="GO" id="GO:0003964">
    <property type="term" value="F:RNA-directed DNA polymerase activity"/>
    <property type="evidence" value="ECO:0007669"/>
    <property type="project" value="UniProtKB-KW"/>
</dbReference>
<dbReference type="PANTHER" id="PTHR33240">
    <property type="entry name" value="OS08G0508500 PROTEIN"/>
    <property type="match status" value="1"/>
</dbReference>
<keyword evidence="2" id="KW-0808">Transferase</keyword>
<dbReference type="Proteomes" id="UP001151760">
    <property type="component" value="Unassembled WGS sequence"/>
</dbReference>
<sequence>METARSWTKAKHQEGKLLEPTKNGAKARQIHSSNKDTQRNFGLGQRKVQTFSEFHGEVGHTTDECMHLKRQIEEMLKAGKLSHLIKELKQNNGKDQTKAAKKGETPAKDKSLAILMVQSWQRIARQRITQTFSPESVISFPPLGEEDGTEGPMIIEAEMGGHCVHRMYVDGGSSSEILYEHCFNRFRPEVRNQMVPATTPLVGFSGEIIWPLGQISLLVKIGDEEHSTSARMNFMVVRLPSPYNDIIGRPGVRKIRAIPSTAHGMLKFPVVGGIVTLRSSRVIPLECSMVSEPGMSQPIINQALEEKIQVAIHPEYPELLDIRKRLGHPVYFIVYYSS</sequence>
<gene>
    <name evidence="2" type="ORF">Tco_1083118</name>
</gene>
<evidence type="ECO:0000313" key="3">
    <source>
        <dbReference type="Proteomes" id="UP001151760"/>
    </source>
</evidence>